<dbReference type="PANTHER" id="PTHR30487:SF0">
    <property type="entry name" value="PREPILIN LEADER PEPTIDASE_N-METHYLTRANSFERASE-RELATED"/>
    <property type="match status" value="1"/>
</dbReference>
<proteinExistence type="inferred from homology"/>
<reference evidence="4 5" key="1">
    <citation type="journal article" date="2014" name="Genome Announc.">
        <title>Draft genome sequences of the altered schaedler flora, a defined bacterial community from gnotobiotic mice.</title>
        <authorList>
            <person name="Wannemuehler M.J."/>
            <person name="Overstreet A.M."/>
            <person name="Ward D.V."/>
            <person name="Phillips G.J."/>
        </authorList>
    </citation>
    <scope>NUCLEOTIDE SEQUENCE [LARGE SCALE GENOMIC DNA]</scope>
    <source>
        <strain evidence="4 5">ASF492</strain>
    </source>
</reference>
<gene>
    <name evidence="4" type="ORF">C823_01466</name>
</gene>
<dbReference type="eggNOG" id="COG1989">
    <property type="taxonomic scope" value="Bacteria"/>
</dbReference>
<keyword evidence="5" id="KW-1185">Reference proteome</keyword>
<comment type="caution">
    <text evidence="4">The sequence shown here is derived from an EMBL/GenBank/DDBJ whole genome shotgun (WGS) entry which is preliminary data.</text>
</comment>
<dbReference type="EMBL" id="AQFT01000041">
    <property type="protein sequence ID" value="EMZ33048.1"/>
    <property type="molecule type" value="Genomic_DNA"/>
</dbReference>
<dbReference type="GO" id="GO:0005886">
    <property type="term" value="C:plasma membrane"/>
    <property type="evidence" value="ECO:0007669"/>
    <property type="project" value="TreeGrafter"/>
</dbReference>
<evidence type="ECO:0000259" key="3">
    <source>
        <dbReference type="Pfam" id="PF01478"/>
    </source>
</evidence>
<name>N2B2V6_9FIRM</name>
<organism evidence="4 5">
    <name type="scientific">Eubacterium plexicaudatum ASF492</name>
    <dbReference type="NCBI Taxonomy" id="1235802"/>
    <lineage>
        <taxon>Bacteria</taxon>
        <taxon>Bacillati</taxon>
        <taxon>Bacillota</taxon>
        <taxon>Clostridia</taxon>
        <taxon>Eubacteriales</taxon>
        <taxon>Eubacteriaceae</taxon>
        <taxon>Eubacterium</taxon>
    </lineage>
</organism>
<evidence type="ECO:0000313" key="4">
    <source>
        <dbReference type="EMBL" id="EMZ33048.1"/>
    </source>
</evidence>
<dbReference type="GO" id="GO:0006465">
    <property type="term" value="P:signal peptide processing"/>
    <property type="evidence" value="ECO:0007669"/>
    <property type="project" value="TreeGrafter"/>
</dbReference>
<accession>N2B2V6</accession>
<evidence type="ECO:0000313" key="5">
    <source>
        <dbReference type="Proteomes" id="UP000012589"/>
    </source>
</evidence>
<dbReference type="Pfam" id="PF01478">
    <property type="entry name" value="Peptidase_A24"/>
    <property type="match status" value="1"/>
</dbReference>
<dbReference type="AlphaFoldDB" id="N2B2V6"/>
<feature type="transmembrane region" description="Helical" evidence="2">
    <location>
        <begin position="124"/>
        <end position="142"/>
    </location>
</feature>
<dbReference type="GO" id="GO:0004190">
    <property type="term" value="F:aspartic-type endopeptidase activity"/>
    <property type="evidence" value="ECO:0007669"/>
    <property type="project" value="InterPro"/>
</dbReference>
<evidence type="ECO:0000256" key="2">
    <source>
        <dbReference type="SAM" id="Phobius"/>
    </source>
</evidence>
<dbReference type="InterPro" id="IPR000045">
    <property type="entry name" value="Prepilin_IV_endopep_pep"/>
</dbReference>
<dbReference type="Gene3D" id="1.20.120.1220">
    <property type="match status" value="1"/>
</dbReference>
<dbReference type="InterPro" id="IPR050882">
    <property type="entry name" value="Prepilin_peptidase/N-MTase"/>
</dbReference>
<dbReference type="HOGENOM" id="CLU_057101_10_0_9"/>
<evidence type="ECO:0000256" key="1">
    <source>
        <dbReference type="ARBA" id="ARBA00005801"/>
    </source>
</evidence>
<keyword evidence="2" id="KW-1133">Transmembrane helix</keyword>
<feature type="transmembrane region" description="Helical" evidence="2">
    <location>
        <begin position="28"/>
        <end position="46"/>
    </location>
</feature>
<feature type="transmembrane region" description="Helical" evidence="2">
    <location>
        <begin position="52"/>
        <end position="71"/>
    </location>
</feature>
<dbReference type="PANTHER" id="PTHR30487">
    <property type="entry name" value="TYPE 4 PREPILIN-LIKE PROTEINS LEADER PEPTIDE-PROCESSING ENZYME"/>
    <property type="match status" value="1"/>
</dbReference>
<dbReference type="Proteomes" id="UP000012589">
    <property type="component" value="Unassembled WGS sequence"/>
</dbReference>
<dbReference type="STRING" id="1235802.C823_01466"/>
<sequence>MEGTIIRQLSMLSVLAICSYEDMKNKRISIKWMMIFAAEGSLLWIFYGEQSIFEMITAICPGLCVLLLAWITRGGIGEGDGLLLMVIGIFLGVADVLKIFLYGLFLSGAYAAALFVIGKKDRKYEIAFVPFLLLAFIGEVLLHN</sequence>
<dbReference type="OrthoDB" id="2067602at2"/>
<feature type="domain" description="Prepilin type IV endopeptidase peptidase" evidence="3">
    <location>
        <begin position="11"/>
        <end position="111"/>
    </location>
</feature>
<keyword evidence="2" id="KW-0812">Transmembrane</keyword>
<protein>
    <recommendedName>
        <fullName evidence="3">Prepilin type IV endopeptidase peptidase domain-containing protein</fullName>
    </recommendedName>
</protein>
<comment type="similarity">
    <text evidence="1">Belongs to the peptidase A24 family.</text>
</comment>
<dbReference type="PATRIC" id="fig|1235802.3.peg.1561"/>
<keyword evidence="2" id="KW-0472">Membrane</keyword>